<protein>
    <submittedName>
        <fullName evidence="2">N-acetylmuramoyl-L-alanine amidase</fullName>
    </submittedName>
</protein>
<evidence type="ECO:0000313" key="2">
    <source>
        <dbReference type="EMBL" id="NME70920.1"/>
    </source>
</evidence>
<name>A0A7X9RY70_9BACT</name>
<dbReference type="GO" id="GO:0008745">
    <property type="term" value="F:N-acetylmuramoyl-L-alanine amidase activity"/>
    <property type="evidence" value="ECO:0007669"/>
    <property type="project" value="InterPro"/>
</dbReference>
<reference evidence="2 3" key="1">
    <citation type="submission" date="2020-04" db="EMBL/GenBank/DDBJ databases">
        <title>Flammeovirga sp. SR4, a novel species isolated from seawater.</title>
        <authorList>
            <person name="Wang X."/>
        </authorList>
    </citation>
    <scope>NUCLEOTIDE SEQUENCE [LARGE SCALE GENOMIC DNA]</scope>
    <source>
        <strain evidence="2 3">ATCC 23126</strain>
    </source>
</reference>
<dbReference type="SUPFAM" id="SSF53187">
    <property type="entry name" value="Zn-dependent exopeptidases"/>
    <property type="match status" value="1"/>
</dbReference>
<accession>A0A7X9RY70</accession>
<dbReference type="Pfam" id="PF01520">
    <property type="entry name" value="Amidase_3"/>
    <property type="match status" value="1"/>
</dbReference>
<evidence type="ECO:0000313" key="3">
    <source>
        <dbReference type="Proteomes" id="UP000576082"/>
    </source>
</evidence>
<proteinExistence type="predicted"/>
<dbReference type="Proteomes" id="UP000576082">
    <property type="component" value="Unassembled WGS sequence"/>
</dbReference>
<evidence type="ECO:0000259" key="1">
    <source>
        <dbReference type="Pfam" id="PF01520"/>
    </source>
</evidence>
<organism evidence="2 3">
    <name type="scientific">Flammeovirga aprica JL-4</name>
    <dbReference type="NCBI Taxonomy" id="694437"/>
    <lineage>
        <taxon>Bacteria</taxon>
        <taxon>Pseudomonadati</taxon>
        <taxon>Bacteroidota</taxon>
        <taxon>Cytophagia</taxon>
        <taxon>Cytophagales</taxon>
        <taxon>Flammeovirgaceae</taxon>
        <taxon>Flammeovirga</taxon>
    </lineage>
</organism>
<dbReference type="EMBL" id="JABANE010000079">
    <property type="protein sequence ID" value="NME70920.1"/>
    <property type="molecule type" value="Genomic_DNA"/>
</dbReference>
<dbReference type="AlphaFoldDB" id="A0A7X9RY70"/>
<comment type="caution">
    <text evidence="2">The sequence shown here is derived from an EMBL/GenBank/DDBJ whole genome shotgun (WGS) entry which is preliminary data.</text>
</comment>
<feature type="domain" description="MurNAc-LAA" evidence="1">
    <location>
        <begin position="141"/>
        <end position="410"/>
    </location>
</feature>
<keyword evidence="3" id="KW-1185">Reference proteome</keyword>
<dbReference type="InterPro" id="IPR002508">
    <property type="entry name" value="MurNAc-LAA_cat"/>
</dbReference>
<gene>
    <name evidence="2" type="ORF">HHU12_23295</name>
</gene>
<sequence>MLRLPLKIILFLCLLIFVAGGDVYAQMNKQLALYYKRRAQKYLVKSPYLHEYFTINEKGITIYASALHHKKGVAEFFLPWNELDTLKDVFEFTDRNFQYNVYASKGVKPFSEDLIQTIRILKLNHNFIPTTVMKPLSGIRVAIDPGHIASDMKMAKIEGRFIDMTLENGEKINLREGDLTLTTAYVLKDSLEKYGAEVFLTRTSVGNKGASNVSYQAWKSKHLPNKLRTHRKLTKKQLLHILYHSPESRIYRDYYLQDDLEIRANKINYFKPDVTVVLHYNADELNAGWKKPSQRNFSMVFVPGSFMRKELATKRDRYDFLRILVSDNTKDSYFLSKYIMDQFVNYLKVPAVNNTNEPRYLKNVAMPLGNGIYARNLRLCRLLNSPLCYGEPLLQDNINELKALNDNDLKSGKISKRVIEVANSYFYGIMEYVNYQKSKHTP</sequence>
<dbReference type="Gene3D" id="3.40.630.40">
    <property type="entry name" value="Zn-dependent exopeptidases"/>
    <property type="match status" value="1"/>
</dbReference>
<dbReference type="RefSeq" id="WP_169659148.1">
    <property type="nucleotide sequence ID" value="NZ_JABANE010000079.1"/>
</dbReference>
<dbReference type="GO" id="GO:0009253">
    <property type="term" value="P:peptidoglycan catabolic process"/>
    <property type="evidence" value="ECO:0007669"/>
    <property type="project" value="InterPro"/>
</dbReference>